<dbReference type="HOGENOM" id="CLU_2807526_0_0_5"/>
<dbReference type="KEGG" id="mno:Mnod_0836"/>
<dbReference type="Proteomes" id="UP000008207">
    <property type="component" value="Chromosome"/>
</dbReference>
<dbReference type="RefSeq" id="WP_015927568.1">
    <property type="nucleotide sequence ID" value="NC_011894.1"/>
</dbReference>
<keyword evidence="2" id="KW-1185">Reference proteome</keyword>
<evidence type="ECO:0000313" key="1">
    <source>
        <dbReference type="EMBL" id="ACL55864.1"/>
    </source>
</evidence>
<proteinExistence type="predicted"/>
<dbReference type="STRING" id="460265.Mnod_0836"/>
<reference evidence="1 2" key="1">
    <citation type="submission" date="2009-01" db="EMBL/GenBank/DDBJ databases">
        <title>Complete sequence of chromosome of Methylobacterium nodulans ORS 2060.</title>
        <authorList>
            <consortium name="US DOE Joint Genome Institute"/>
            <person name="Lucas S."/>
            <person name="Copeland A."/>
            <person name="Lapidus A."/>
            <person name="Glavina del Rio T."/>
            <person name="Dalin E."/>
            <person name="Tice H."/>
            <person name="Bruce D."/>
            <person name="Goodwin L."/>
            <person name="Pitluck S."/>
            <person name="Sims D."/>
            <person name="Brettin T."/>
            <person name="Detter J.C."/>
            <person name="Han C."/>
            <person name="Larimer F."/>
            <person name="Land M."/>
            <person name="Hauser L."/>
            <person name="Kyrpides N."/>
            <person name="Ivanova N."/>
            <person name="Marx C.J."/>
            <person name="Richardson P."/>
        </authorList>
    </citation>
    <scope>NUCLEOTIDE SEQUENCE [LARGE SCALE GENOMIC DNA]</scope>
    <source>
        <strain evidence="2">LMG 21967 / CNCM I-2342 / ORS 2060</strain>
    </source>
</reference>
<gene>
    <name evidence="1" type="ordered locus">Mnod_0836</name>
</gene>
<evidence type="ECO:0000313" key="2">
    <source>
        <dbReference type="Proteomes" id="UP000008207"/>
    </source>
</evidence>
<accession>B8IGG4</accession>
<dbReference type="EMBL" id="CP001349">
    <property type="protein sequence ID" value="ACL55864.1"/>
    <property type="molecule type" value="Genomic_DNA"/>
</dbReference>
<name>B8IGG4_METNO</name>
<organism evidence="1 2">
    <name type="scientific">Methylobacterium nodulans (strain LMG 21967 / CNCM I-2342 / ORS 2060)</name>
    <dbReference type="NCBI Taxonomy" id="460265"/>
    <lineage>
        <taxon>Bacteria</taxon>
        <taxon>Pseudomonadati</taxon>
        <taxon>Pseudomonadota</taxon>
        <taxon>Alphaproteobacteria</taxon>
        <taxon>Hyphomicrobiales</taxon>
        <taxon>Methylobacteriaceae</taxon>
        <taxon>Methylobacterium</taxon>
    </lineage>
</organism>
<protein>
    <submittedName>
        <fullName evidence="1">Uncharacterized protein</fullName>
    </submittedName>
</protein>
<sequence>MCPDVIALTESSIACLERCRTRMVVSINLMERSGRDTSSAERLLTMIERNLVGLHVRLRALVQVRSA</sequence>
<dbReference type="AlphaFoldDB" id="B8IGG4"/>